<dbReference type="Pfam" id="PF02577">
    <property type="entry name" value="BFN_dom"/>
    <property type="match status" value="1"/>
</dbReference>
<feature type="domain" description="BFN" evidence="1">
    <location>
        <begin position="11"/>
        <end position="142"/>
    </location>
</feature>
<sequence>MYAAPPEYPPMRQMKVDKLGIDLLTHDPVVILKDLEGKRYLPILIGPFEATAIALALEGTAVPRPLSHDLMRTLLESLSAKLEQIVIHDIKDSTFFAKLIVRTNGDVQEIDARPSDGIALALRMQAPIFVSDKIALEETVPDKVGGDPEETTKFKKFIDELKPSDFME</sequence>
<evidence type="ECO:0000313" key="3">
    <source>
        <dbReference type="Proteomes" id="UP001317532"/>
    </source>
</evidence>
<dbReference type="Gene3D" id="3.10.690.10">
    <property type="entry name" value="Bifunctional nuclease domain"/>
    <property type="match status" value="1"/>
</dbReference>
<dbReference type="PANTHER" id="PTHR15160:SF1">
    <property type="entry name" value="VON HIPPEL-LINDAU DISEASE TUMOR SUPPRESSOR"/>
    <property type="match status" value="1"/>
</dbReference>
<evidence type="ECO:0000313" key="2">
    <source>
        <dbReference type="EMBL" id="BDE05410.1"/>
    </source>
</evidence>
<dbReference type="KEGG" id="vab:WPS_06860"/>
<dbReference type="InterPro" id="IPR036104">
    <property type="entry name" value="BFN_sf"/>
</dbReference>
<protein>
    <recommendedName>
        <fullName evidence="1">BFN domain-containing protein</fullName>
    </recommendedName>
</protein>
<proteinExistence type="predicted"/>
<name>A0AAN1XUV6_UNVUL</name>
<dbReference type="PROSITE" id="PS51658">
    <property type="entry name" value="BFN"/>
    <property type="match status" value="1"/>
</dbReference>
<dbReference type="PANTHER" id="PTHR15160">
    <property type="entry name" value="VON HIPPEL-LINDAU PROTEIN"/>
    <property type="match status" value="1"/>
</dbReference>
<dbReference type="GO" id="GO:0004518">
    <property type="term" value="F:nuclease activity"/>
    <property type="evidence" value="ECO:0007669"/>
    <property type="project" value="InterPro"/>
</dbReference>
<dbReference type="RefSeq" id="WP_317996450.1">
    <property type="nucleotide sequence ID" value="NZ_AP025523.1"/>
</dbReference>
<dbReference type="SUPFAM" id="SSF103256">
    <property type="entry name" value="Hypothetical protein TM0160"/>
    <property type="match status" value="1"/>
</dbReference>
<dbReference type="EMBL" id="AP025523">
    <property type="protein sequence ID" value="BDE05410.1"/>
    <property type="molecule type" value="Genomic_DNA"/>
</dbReference>
<dbReference type="Proteomes" id="UP001317532">
    <property type="component" value="Chromosome"/>
</dbReference>
<gene>
    <name evidence="2" type="ORF">WPS_06860</name>
</gene>
<organism evidence="2 3">
    <name type="scientific">Vulcanimicrobium alpinum</name>
    <dbReference type="NCBI Taxonomy" id="3016050"/>
    <lineage>
        <taxon>Bacteria</taxon>
        <taxon>Bacillati</taxon>
        <taxon>Vulcanimicrobiota</taxon>
        <taxon>Vulcanimicrobiia</taxon>
        <taxon>Vulcanimicrobiales</taxon>
        <taxon>Vulcanimicrobiaceae</taxon>
        <taxon>Vulcanimicrobium</taxon>
    </lineage>
</organism>
<keyword evidence="3" id="KW-1185">Reference proteome</keyword>
<accession>A0AAN1XUV6</accession>
<dbReference type="InterPro" id="IPR003729">
    <property type="entry name" value="Bi_nuclease_dom"/>
</dbReference>
<reference evidence="2 3" key="1">
    <citation type="journal article" date="2022" name="ISME Commun">
        <title>Vulcanimicrobium alpinus gen. nov. sp. nov., the first cultivated representative of the candidate phylum 'Eremiobacterota', is a metabolically versatile aerobic anoxygenic phototroph.</title>
        <authorList>
            <person name="Yabe S."/>
            <person name="Muto K."/>
            <person name="Abe K."/>
            <person name="Yokota A."/>
            <person name="Staudigel H."/>
            <person name="Tebo B.M."/>
        </authorList>
    </citation>
    <scope>NUCLEOTIDE SEQUENCE [LARGE SCALE GENOMIC DNA]</scope>
    <source>
        <strain evidence="2 3">WC8-2</strain>
    </source>
</reference>
<dbReference type="AlphaFoldDB" id="A0AAN1XUV6"/>
<evidence type="ECO:0000259" key="1">
    <source>
        <dbReference type="PROSITE" id="PS51658"/>
    </source>
</evidence>